<evidence type="ECO:0008006" key="3">
    <source>
        <dbReference type="Google" id="ProtNLM"/>
    </source>
</evidence>
<reference evidence="1 2" key="1">
    <citation type="submission" date="2018-02" db="EMBL/GenBank/DDBJ databases">
        <title>Draft genome of wild Prunus yedoensis var. nudiflora.</title>
        <authorList>
            <person name="Baek S."/>
            <person name="Kim J.-H."/>
            <person name="Choi K."/>
            <person name="Kim G.-B."/>
            <person name="Cho A."/>
            <person name="Jang H."/>
            <person name="Shin C.-H."/>
            <person name="Yu H.-J."/>
            <person name="Mun J.-H."/>
        </authorList>
    </citation>
    <scope>NUCLEOTIDE SEQUENCE [LARGE SCALE GENOMIC DNA]</scope>
    <source>
        <strain evidence="2">cv. Jeju island</strain>
        <tissue evidence="1">Leaf</tissue>
    </source>
</reference>
<name>A0A314UAX1_PRUYE</name>
<organism evidence="1 2">
    <name type="scientific">Prunus yedoensis var. nudiflora</name>
    <dbReference type="NCBI Taxonomy" id="2094558"/>
    <lineage>
        <taxon>Eukaryota</taxon>
        <taxon>Viridiplantae</taxon>
        <taxon>Streptophyta</taxon>
        <taxon>Embryophyta</taxon>
        <taxon>Tracheophyta</taxon>
        <taxon>Spermatophyta</taxon>
        <taxon>Magnoliopsida</taxon>
        <taxon>eudicotyledons</taxon>
        <taxon>Gunneridae</taxon>
        <taxon>Pentapetalae</taxon>
        <taxon>rosids</taxon>
        <taxon>fabids</taxon>
        <taxon>Rosales</taxon>
        <taxon>Rosaceae</taxon>
        <taxon>Amygdaloideae</taxon>
        <taxon>Amygdaleae</taxon>
        <taxon>Prunus</taxon>
    </lineage>
</organism>
<proteinExistence type="predicted"/>
<dbReference type="AlphaFoldDB" id="A0A314UAX1"/>
<evidence type="ECO:0000313" key="1">
    <source>
        <dbReference type="EMBL" id="PQM34553.1"/>
    </source>
</evidence>
<accession>A0A314UAX1</accession>
<evidence type="ECO:0000313" key="2">
    <source>
        <dbReference type="Proteomes" id="UP000250321"/>
    </source>
</evidence>
<comment type="caution">
    <text evidence="1">The sequence shown here is derived from an EMBL/GenBank/DDBJ whole genome shotgun (WGS) entry which is preliminary data.</text>
</comment>
<keyword evidence="2" id="KW-1185">Reference proteome</keyword>
<sequence>MIPFQHKQLAVWNEESIALFKVCGAIFEIWVLDDLFLDTSSWTKCFTSNELPRTSIILMIATDGRIVSYNPRTGNVKYLPLKTTAHHYSGSNVVQAVDCVNSIVLVKRGNKLELGANIDLRLPI</sequence>
<dbReference type="OrthoDB" id="10626205at2759"/>
<gene>
    <name evidence="1" type="ORF">Pyn_10900</name>
</gene>
<protein>
    <recommendedName>
        <fullName evidence="3">F-box associated domain-containing protein</fullName>
    </recommendedName>
</protein>
<dbReference type="EMBL" id="PJQY01003796">
    <property type="protein sequence ID" value="PQM34553.1"/>
    <property type="molecule type" value="Genomic_DNA"/>
</dbReference>
<dbReference type="Proteomes" id="UP000250321">
    <property type="component" value="Unassembled WGS sequence"/>
</dbReference>